<dbReference type="InterPro" id="IPR037401">
    <property type="entry name" value="SnoaL-like"/>
</dbReference>
<dbReference type="SUPFAM" id="SSF54427">
    <property type="entry name" value="NTF2-like"/>
    <property type="match status" value="1"/>
</dbReference>
<dbReference type="AlphaFoldDB" id="A0A0H2XVA8"/>
<reference evidence="2" key="1">
    <citation type="submission" date="2006-05" db="EMBL/GenBank/DDBJ databases">
        <title>Complete sequence of chromosome 2 of Burkholderia cenocepacia AU 1054.</title>
        <authorList>
            <consortium name="US DOE Joint Genome Institute"/>
            <person name="Copeland A."/>
            <person name="Lucas S."/>
            <person name="Lapidus A."/>
            <person name="Barry K."/>
            <person name="Detter J.C."/>
            <person name="Glavina del Rio T."/>
            <person name="Hammon N."/>
            <person name="Israni S."/>
            <person name="Dalin E."/>
            <person name="Tice H."/>
            <person name="Pitluck S."/>
            <person name="Chain P."/>
            <person name="Malfatti S."/>
            <person name="Shin M."/>
            <person name="Vergez L."/>
            <person name="Schmutz J."/>
            <person name="Larimer F."/>
            <person name="Land M."/>
            <person name="Hauser L."/>
            <person name="Kyrpides N."/>
            <person name="Lykidis A."/>
            <person name="LiPuma J.J."/>
            <person name="Konstantinidis K."/>
            <person name="Tiedje J.M."/>
            <person name="Richardson P."/>
        </authorList>
    </citation>
    <scope>NUCLEOTIDE SEQUENCE [LARGE SCALE GENOMIC DNA]</scope>
    <source>
        <strain evidence="2">AU 1054</strain>
    </source>
</reference>
<dbReference type="HOGENOM" id="CLU_131959_0_0_4"/>
<evidence type="ECO:0000259" key="1">
    <source>
        <dbReference type="Pfam" id="PF12680"/>
    </source>
</evidence>
<sequence>MPDDPGEVARASYRAYVDKNRDAIEALIAPDFHFTSPLDNRLDRDAYLARCWPNSAMLAGFEFVDVAVHGEYVFVVYEAVTTAGRRFRNAERLRVRDGRIVEAEVYFGWYVPHQAPDGGFIEAGG</sequence>
<name>A0A0H2XVA8_BURO1</name>
<dbReference type="Gene3D" id="3.10.450.50">
    <property type="match status" value="1"/>
</dbReference>
<accession>A0A0H2XVA8</accession>
<organism evidence="2">
    <name type="scientific">Burkholderia orbicola (strain AU 1054)</name>
    <dbReference type="NCBI Taxonomy" id="331271"/>
    <lineage>
        <taxon>Bacteria</taxon>
        <taxon>Pseudomonadati</taxon>
        <taxon>Pseudomonadota</taxon>
        <taxon>Betaproteobacteria</taxon>
        <taxon>Burkholderiales</taxon>
        <taxon>Burkholderiaceae</taxon>
        <taxon>Burkholderia</taxon>
        <taxon>Burkholderia cepacia complex</taxon>
        <taxon>Burkholderia orbicola</taxon>
    </lineage>
</organism>
<dbReference type="EMBL" id="CP000379">
    <property type="protein sequence ID" value="ABF78936.1"/>
    <property type="molecule type" value="Genomic_DNA"/>
</dbReference>
<evidence type="ECO:0000313" key="2">
    <source>
        <dbReference type="EMBL" id="ABF78936.1"/>
    </source>
</evidence>
<gene>
    <name evidence="2" type="ordered locus">Bcen_4047</name>
</gene>
<dbReference type="InterPro" id="IPR032710">
    <property type="entry name" value="NTF2-like_dom_sf"/>
</dbReference>
<dbReference type="Pfam" id="PF12680">
    <property type="entry name" value="SnoaL_2"/>
    <property type="match status" value="1"/>
</dbReference>
<proteinExistence type="predicted"/>
<protein>
    <recommendedName>
        <fullName evidence="1">SnoaL-like domain-containing protein</fullName>
    </recommendedName>
</protein>
<feature type="domain" description="SnoaL-like" evidence="1">
    <location>
        <begin position="10"/>
        <end position="102"/>
    </location>
</feature>